<gene>
    <name evidence="9" type="ORF">Sangu_0129800</name>
</gene>
<comment type="similarity">
    <text evidence="3">Belongs to the BIG GRAIN 1 (BG1) plant protein family.</text>
</comment>
<evidence type="ECO:0000256" key="5">
    <source>
        <dbReference type="ARBA" id="ARBA00022475"/>
    </source>
</evidence>
<comment type="caution">
    <text evidence="9">The sequence shown here is derived from an EMBL/GenBank/DDBJ whole genome shotgun (WGS) entry which is preliminary data.</text>
</comment>
<name>A0AAW2RJX6_9LAMI</name>
<keyword evidence="4" id="KW-0813">Transport</keyword>
<evidence type="ECO:0000256" key="4">
    <source>
        <dbReference type="ARBA" id="ARBA00022448"/>
    </source>
</evidence>
<evidence type="ECO:0000256" key="8">
    <source>
        <dbReference type="SAM" id="MobiDB-lite"/>
    </source>
</evidence>
<evidence type="ECO:0000256" key="3">
    <source>
        <dbReference type="ARBA" id="ARBA00010067"/>
    </source>
</evidence>
<sequence length="227" mass="25279">MSVTGFPPTQTRTHSTGGIIPGSSMFLRRPDISPGPMKIQATTIHRQAAGTKSSSQDEPGFANNDEPNPSRQSPDRSETTEREQEIQAAQLSRRQTRQFLEFSFQPNNFKKEEETEIRANFSVHENLGNAGKTSTDCGRMDEKFRFSNGNISRNGLSSTRISSARNWADDEQIRELRKFSDVDDGADSDSSSDLFDLPNHDLDFYSNGLPVYGTTNIDRIRIGAPVS</sequence>
<feature type="compositionally biased region" description="Polar residues" evidence="8">
    <location>
        <begin position="40"/>
        <end position="57"/>
    </location>
</feature>
<comment type="subcellular location">
    <subcellularLocation>
        <location evidence="2">Cell membrane</location>
    </subcellularLocation>
</comment>
<evidence type="ECO:0000256" key="1">
    <source>
        <dbReference type="ARBA" id="ARBA00002281"/>
    </source>
</evidence>
<organism evidence="9">
    <name type="scientific">Sesamum angustifolium</name>
    <dbReference type="NCBI Taxonomy" id="2727405"/>
    <lineage>
        <taxon>Eukaryota</taxon>
        <taxon>Viridiplantae</taxon>
        <taxon>Streptophyta</taxon>
        <taxon>Embryophyta</taxon>
        <taxon>Tracheophyta</taxon>
        <taxon>Spermatophyta</taxon>
        <taxon>Magnoliopsida</taxon>
        <taxon>eudicotyledons</taxon>
        <taxon>Gunneridae</taxon>
        <taxon>Pentapetalae</taxon>
        <taxon>asterids</taxon>
        <taxon>lamiids</taxon>
        <taxon>Lamiales</taxon>
        <taxon>Pedaliaceae</taxon>
        <taxon>Sesamum</taxon>
    </lineage>
</organism>
<dbReference type="InterPro" id="IPR039621">
    <property type="entry name" value="BG1-like"/>
</dbReference>
<dbReference type="PANTHER" id="PTHR33541">
    <property type="entry name" value="PROTEIN BIG GRAIN 1-LIKE A-RELATED"/>
    <property type="match status" value="1"/>
</dbReference>
<comment type="function">
    <text evidence="1">Involved in auxin transport. Regulator of the auxin signaling pathway.</text>
</comment>
<reference evidence="9" key="2">
    <citation type="journal article" date="2024" name="Plant">
        <title>Genomic evolution and insights into agronomic trait innovations of Sesamum species.</title>
        <authorList>
            <person name="Miao H."/>
            <person name="Wang L."/>
            <person name="Qu L."/>
            <person name="Liu H."/>
            <person name="Sun Y."/>
            <person name="Le M."/>
            <person name="Wang Q."/>
            <person name="Wei S."/>
            <person name="Zheng Y."/>
            <person name="Lin W."/>
            <person name="Duan Y."/>
            <person name="Cao H."/>
            <person name="Xiong S."/>
            <person name="Wang X."/>
            <person name="Wei L."/>
            <person name="Li C."/>
            <person name="Ma Q."/>
            <person name="Ju M."/>
            <person name="Zhao R."/>
            <person name="Li G."/>
            <person name="Mu C."/>
            <person name="Tian Q."/>
            <person name="Mei H."/>
            <person name="Zhang T."/>
            <person name="Gao T."/>
            <person name="Zhang H."/>
        </authorList>
    </citation>
    <scope>NUCLEOTIDE SEQUENCE</scope>
    <source>
        <strain evidence="9">G01</strain>
    </source>
</reference>
<dbReference type="EMBL" id="JACGWK010000001">
    <property type="protein sequence ID" value="KAL0380655.1"/>
    <property type="molecule type" value="Genomic_DNA"/>
</dbReference>
<feature type="compositionally biased region" description="Basic and acidic residues" evidence="8">
    <location>
        <begin position="73"/>
        <end position="85"/>
    </location>
</feature>
<evidence type="ECO:0000313" key="9">
    <source>
        <dbReference type="EMBL" id="KAL0380655.1"/>
    </source>
</evidence>
<keyword evidence="6" id="KW-0472">Membrane</keyword>
<dbReference type="GO" id="GO:0005886">
    <property type="term" value="C:plasma membrane"/>
    <property type="evidence" value="ECO:0007669"/>
    <property type="project" value="UniProtKB-SubCell"/>
</dbReference>
<dbReference type="PANTHER" id="PTHR33541:SF11">
    <property type="entry name" value="PROTEIN BIG GRAIN 1-LIKE E"/>
    <property type="match status" value="1"/>
</dbReference>
<keyword evidence="7" id="KW-0927">Auxin signaling pathway</keyword>
<evidence type="ECO:0000256" key="6">
    <source>
        <dbReference type="ARBA" id="ARBA00023136"/>
    </source>
</evidence>
<accession>A0AAW2RJX6</accession>
<reference evidence="9" key="1">
    <citation type="submission" date="2020-06" db="EMBL/GenBank/DDBJ databases">
        <authorList>
            <person name="Li T."/>
            <person name="Hu X."/>
            <person name="Zhang T."/>
            <person name="Song X."/>
            <person name="Zhang H."/>
            <person name="Dai N."/>
            <person name="Sheng W."/>
            <person name="Hou X."/>
            <person name="Wei L."/>
        </authorList>
    </citation>
    <scope>NUCLEOTIDE SEQUENCE</scope>
    <source>
        <strain evidence="9">G01</strain>
        <tissue evidence="9">Leaf</tissue>
    </source>
</reference>
<protein>
    <submittedName>
        <fullName evidence="9">Protein BIG GRAIN 1-like E</fullName>
    </submittedName>
</protein>
<proteinExistence type="inferred from homology"/>
<evidence type="ECO:0000256" key="2">
    <source>
        <dbReference type="ARBA" id="ARBA00004236"/>
    </source>
</evidence>
<feature type="region of interest" description="Disordered" evidence="8">
    <location>
        <begin position="1"/>
        <end position="92"/>
    </location>
</feature>
<dbReference type="GO" id="GO:0009734">
    <property type="term" value="P:auxin-activated signaling pathway"/>
    <property type="evidence" value="ECO:0007669"/>
    <property type="project" value="UniProtKB-KW"/>
</dbReference>
<keyword evidence="5" id="KW-1003">Cell membrane</keyword>
<dbReference type="AlphaFoldDB" id="A0AAW2RJX6"/>
<feature type="compositionally biased region" description="Polar residues" evidence="8">
    <location>
        <begin position="1"/>
        <end position="16"/>
    </location>
</feature>
<evidence type="ECO:0000256" key="7">
    <source>
        <dbReference type="ARBA" id="ARBA00023294"/>
    </source>
</evidence>